<evidence type="ECO:0000256" key="2">
    <source>
        <dbReference type="SAM" id="Phobius"/>
    </source>
</evidence>
<organism evidence="3">
    <name type="scientific">Campylobacter jejuni</name>
    <dbReference type="NCBI Taxonomy" id="197"/>
    <lineage>
        <taxon>Bacteria</taxon>
        <taxon>Pseudomonadati</taxon>
        <taxon>Campylobacterota</taxon>
        <taxon>Epsilonproteobacteria</taxon>
        <taxon>Campylobacterales</taxon>
        <taxon>Campylobacteraceae</taxon>
        <taxon>Campylobacter</taxon>
    </lineage>
</organism>
<keyword evidence="2" id="KW-0812">Transmembrane</keyword>
<dbReference type="RefSeq" id="WP_052774579.1">
    <property type="nucleotide sequence ID" value="NZ_CAKJUU010000004.1"/>
</dbReference>
<dbReference type="EMBL" id="AACJBK010000001">
    <property type="protein sequence ID" value="EAK7697959.1"/>
    <property type="molecule type" value="Genomic_DNA"/>
</dbReference>
<evidence type="ECO:0000313" key="3">
    <source>
        <dbReference type="EMBL" id="EAK7697959.1"/>
    </source>
</evidence>
<accession>A0A5Y8QG98</accession>
<sequence>MDKIQENTKIEKAILAEKQQIFLIQNKLSEIEKNIKEQCLTIEQIQNSITEKNQNLSNIEYKENQSIDSLENFFNTYSNWETYCQEIEKYLNLKKINSNEDSLKFLITYSNLSDVKKRIEDEFTHRNAECDKYDYLIAITCGAIAGIMDIFLVGNPKDSYLGKKVDKTVEKMTQKFAQLCGWDKQKALDKNKDLTKSAIAFLENKFKINYDQTTTNGRNGTNGKVDNLSMKNHHLKSIGHSPDIFGLFVSIVNQFTNTSTFVSNGKIITIDTNTFELQGGNFIAKIFCGFFNWFGHLASDWCGSSGGKERGAGIPMPFYNLFLLCDFGNFGQHRQTLAQIATQVFEQGYDLRHGVTMSIPVMINEMLIRFIYIIKAKFYHKKEWKECIPKDDIPELNKMLLIGSGTFLLIDTGGAWIKSKNPITNPVVFLSEINLINVIRFSTLILKEIYILYNNGKIDNKKLEKYLDDTCKILLIEAHNKSKPFKEILK</sequence>
<gene>
    <name evidence="3" type="ORF">E7L89_00835</name>
</gene>
<name>A0A5Y8QG98_CAMJU</name>
<comment type="caution">
    <text evidence="3">The sequence shown here is derived from an EMBL/GenBank/DDBJ whole genome shotgun (WGS) entry which is preliminary data.</text>
</comment>
<feature type="transmembrane region" description="Helical" evidence="2">
    <location>
        <begin position="135"/>
        <end position="154"/>
    </location>
</feature>
<proteinExistence type="predicted"/>
<feature type="coiled-coil region" evidence="1">
    <location>
        <begin position="28"/>
        <end position="62"/>
    </location>
</feature>
<keyword evidence="1" id="KW-0175">Coiled coil</keyword>
<keyword evidence="2" id="KW-1133">Transmembrane helix</keyword>
<reference evidence="3" key="1">
    <citation type="submission" date="2019-04" db="EMBL/GenBank/DDBJ databases">
        <authorList>
            <person name="Ashton P.M."/>
            <person name="Dallman T."/>
            <person name="Nair S."/>
            <person name="De Pinna E."/>
            <person name="Peters T."/>
            <person name="Grant K."/>
        </authorList>
    </citation>
    <scope>NUCLEOTIDE SEQUENCE</scope>
    <source>
        <strain evidence="3">OXC2045</strain>
    </source>
</reference>
<keyword evidence="2" id="KW-0472">Membrane</keyword>
<protein>
    <submittedName>
        <fullName evidence="3">Uncharacterized protein</fullName>
    </submittedName>
</protein>
<dbReference type="AlphaFoldDB" id="A0A5Y8QG98"/>
<evidence type="ECO:0000256" key="1">
    <source>
        <dbReference type="SAM" id="Coils"/>
    </source>
</evidence>